<protein>
    <recommendedName>
        <fullName evidence="3">Inositol polyphosphate-related phosphatase domain-containing protein</fullName>
    </recommendedName>
</protein>
<keyword evidence="5" id="KW-1185">Reference proteome</keyword>
<dbReference type="GO" id="GO:0004439">
    <property type="term" value="F:phosphatidylinositol-4,5-bisphosphate 5-phosphatase activity"/>
    <property type="evidence" value="ECO:0007669"/>
    <property type="project" value="TreeGrafter"/>
</dbReference>
<dbReference type="AlphaFoldDB" id="A0AAD8NYC0"/>
<sequence>MRISLSSPLLSHNLSHFSLLVMWPRLVASKILRKTLGSNNFVADIPGNTHSFLDLPTLDVSPLPSPKIASNNHQDTQKFKVFVSTWNIGGVEPTEDINIDELLDTCNTTCDIYVLGFQEVVPLKASNVLGSDKKTISIKWNSLIRNALNKKSYNPCHKNNSFSKNQQRSIQPVFRCLISKQMVGIMISVWIRSDLHPFFRNPHVSCVGCGIMGCLGNKGSVAVRFQFHKTSFCFICCHLASGGKEGDERMRNSNANEILSRTSFPTTMGPSLDLPKKVLDHDRIVLLGDLNYRISLPERETRILVDRKDWDTLFENDQLRMELMDGQTFEAWHEGTINFAPTYKYELNCDEYYGCGHIGTKGKKNRAPAWCDRIIWTGEGLKPLLYTRSETRLSDHRPVKAMFSTDVKVSRTSHQNFCFSDRFGRRPNTTLDFQCDDDEYVSHSDRLSFHTKTRMTP</sequence>
<dbReference type="InterPro" id="IPR036691">
    <property type="entry name" value="Endo/exonu/phosph_ase_sf"/>
</dbReference>
<feature type="domain" description="Inositol polyphosphate-related phosphatase" evidence="3">
    <location>
        <begin position="77"/>
        <end position="411"/>
    </location>
</feature>
<keyword evidence="2" id="KW-0378">Hydrolase</keyword>
<evidence type="ECO:0000256" key="1">
    <source>
        <dbReference type="ARBA" id="ARBA00010768"/>
    </source>
</evidence>
<gene>
    <name evidence="4" type="ORF">QVD17_20844</name>
</gene>
<dbReference type="GO" id="GO:0046856">
    <property type="term" value="P:phosphatidylinositol dephosphorylation"/>
    <property type="evidence" value="ECO:0007669"/>
    <property type="project" value="InterPro"/>
</dbReference>
<comment type="similarity">
    <text evidence="1">Belongs to the inositol polyphosphate 5-phosphatase family.</text>
</comment>
<comment type="caution">
    <text evidence="4">The sequence shown here is derived from an EMBL/GenBank/DDBJ whole genome shotgun (WGS) entry which is preliminary data.</text>
</comment>
<dbReference type="SUPFAM" id="SSF56219">
    <property type="entry name" value="DNase I-like"/>
    <property type="match status" value="1"/>
</dbReference>
<evidence type="ECO:0000259" key="3">
    <source>
        <dbReference type="SMART" id="SM00128"/>
    </source>
</evidence>
<dbReference type="SMART" id="SM00128">
    <property type="entry name" value="IPPc"/>
    <property type="match status" value="1"/>
</dbReference>
<evidence type="ECO:0000256" key="2">
    <source>
        <dbReference type="ARBA" id="ARBA00022801"/>
    </source>
</evidence>
<proteinExistence type="inferred from homology"/>
<dbReference type="GO" id="GO:0004445">
    <property type="term" value="F:inositol-polyphosphate 5-phosphatase activity"/>
    <property type="evidence" value="ECO:0007669"/>
    <property type="project" value="InterPro"/>
</dbReference>
<dbReference type="FunFam" id="3.60.10.10:FF:000053">
    <property type="entry name" value="Type IV inositol polyphosphate 5-phosphatase 9"/>
    <property type="match status" value="1"/>
</dbReference>
<dbReference type="PANTHER" id="PTHR45666:SF18">
    <property type="entry name" value="TYPE IV INOSITOL POLYPHOSPHATE 5-PHOSPHATASE 9"/>
    <property type="match status" value="1"/>
</dbReference>
<dbReference type="Pfam" id="PF22669">
    <property type="entry name" value="Exo_endo_phos2"/>
    <property type="match status" value="1"/>
</dbReference>
<dbReference type="PANTHER" id="PTHR45666">
    <property type="entry name" value="TYPE IV INOSITOL POLYPHOSPHATE 5-PHOSPHATASE 9"/>
    <property type="match status" value="1"/>
</dbReference>
<dbReference type="Gene3D" id="3.60.10.10">
    <property type="entry name" value="Endonuclease/exonuclease/phosphatase"/>
    <property type="match status" value="1"/>
</dbReference>
<evidence type="ECO:0000313" key="4">
    <source>
        <dbReference type="EMBL" id="KAK1425492.1"/>
    </source>
</evidence>
<dbReference type="Proteomes" id="UP001229421">
    <property type="component" value="Unassembled WGS sequence"/>
</dbReference>
<name>A0AAD8NYC0_TARER</name>
<dbReference type="InterPro" id="IPR045849">
    <property type="entry name" value="IP5P_plant"/>
</dbReference>
<dbReference type="EMBL" id="JAUHHV010000005">
    <property type="protein sequence ID" value="KAK1425492.1"/>
    <property type="molecule type" value="Genomic_DNA"/>
</dbReference>
<dbReference type="GO" id="GO:0034485">
    <property type="term" value="F:phosphatidylinositol-3,4,5-trisphosphate 5-phosphatase activity"/>
    <property type="evidence" value="ECO:0007669"/>
    <property type="project" value="TreeGrafter"/>
</dbReference>
<evidence type="ECO:0000313" key="5">
    <source>
        <dbReference type="Proteomes" id="UP001229421"/>
    </source>
</evidence>
<organism evidence="4 5">
    <name type="scientific">Tagetes erecta</name>
    <name type="common">African marigold</name>
    <dbReference type="NCBI Taxonomy" id="13708"/>
    <lineage>
        <taxon>Eukaryota</taxon>
        <taxon>Viridiplantae</taxon>
        <taxon>Streptophyta</taxon>
        <taxon>Embryophyta</taxon>
        <taxon>Tracheophyta</taxon>
        <taxon>Spermatophyta</taxon>
        <taxon>Magnoliopsida</taxon>
        <taxon>eudicotyledons</taxon>
        <taxon>Gunneridae</taxon>
        <taxon>Pentapetalae</taxon>
        <taxon>asterids</taxon>
        <taxon>campanulids</taxon>
        <taxon>Asterales</taxon>
        <taxon>Asteraceae</taxon>
        <taxon>Asteroideae</taxon>
        <taxon>Heliantheae alliance</taxon>
        <taxon>Tageteae</taxon>
        <taxon>Tagetes</taxon>
    </lineage>
</organism>
<dbReference type="InterPro" id="IPR000300">
    <property type="entry name" value="IPPc"/>
</dbReference>
<accession>A0AAD8NYC0</accession>
<reference evidence="4" key="1">
    <citation type="journal article" date="2023" name="bioRxiv">
        <title>Improved chromosome-level genome assembly for marigold (Tagetes erecta).</title>
        <authorList>
            <person name="Jiang F."/>
            <person name="Yuan L."/>
            <person name="Wang S."/>
            <person name="Wang H."/>
            <person name="Xu D."/>
            <person name="Wang A."/>
            <person name="Fan W."/>
        </authorList>
    </citation>
    <scope>NUCLEOTIDE SEQUENCE</scope>
    <source>
        <strain evidence="4">WSJ</strain>
        <tissue evidence="4">Leaf</tissue>
    </source>
</reference>